<name>A0A0K2UXK5_LEPSM</name>
<accession>A0A0K2UXK5</accession>
<protein>
    <submittedName>
        <fullName evidence="1">Uncharacterized protein</fullName>
    </submittedName>
</protein>
<reference evidence="1" key="1">
    <citation type="submission" date="2014-05" db="EMBL/GenBank/DDBJ databases">
        <authorList>
            <person name="Chronopoulou M."/>
        </authorList>
    </citation>
    <scope>NUCLEOTIDE SEQUENCE</scope>
    <source>
        <tissue evidence="1">Whole organism</tissue>
    </source>
</reference>
<feature type="non-terminal residue" evidence="1">
    <location>
        <position position="1"/>
    </location>
</feature>
<sequence length="50" mass="5569">NALPSYDLLKSSTCLCFFHWNSNLFSNGTIGSLYVNLGYNTFFASVTRPS</sequence>
<evidence type="ECO:0000313" key="1">
    <source>
        <dbReference type="EMBL" id="CDW42436.1"/>
    </source>
</evidence>
<proteinExistence type="predicted"/>
<dbReference type="AlphaFoldDB" id="A0A0K2UXK5"/>
<organism evidence="1">
    <name type="scientific">Lepeophtheirus salmonis</name>
    <name type="common">Salmon louse</name>
    <name type="synonym">Caligus salmonis</name>
    <dbReference type="NCBI Taxonomy" id="72036"/>
    <lineage>
        <taxon>Eukaryota</taxon>
        <taxon>Metazoa</taxon>
        <taxon>Ecdysozoa</taxon>
        <taxon>Arthropoda</taxon>
        <taxon>Crustacea</taxon>
        <taxon>Multicrustacea</taxon>
        <taxon>Hexanauplia</taxon>
        <taxon>Copepoda</taxon>
        <taxon>Siphonostomatoida</taxon>
        <taxon>Caligidae</taxon>
        <taxon>Lepeophtheirus</taxon>
    </lineage>
</organism>
<dbReference type="EMBL" id="HACA01025075">
    <property type="protein sequence ID" value="CDW42436.1"/>
    <property type="molecule type" value="Transcribed_RNA"/>
</dbReference>